<dbReference type="Gene3D" id="3.40.1110.10">
    <property type="entry name" value="Calcium-transporting ATPase, cytoplasmic domain N"/>
    <property type="match status" value="1"/>
</dbReference>
<dbReference type="SUPFAM" id="SSF81660">
    <property type="entry name" value="Metal cation-transporting ATPase, ATP-binding domain N"/>
    <property type="match status" value="1"/>
</dbReference>
<evidence type="ECO:0000259" key="2">
    <source>
        <dbReference type="SMART" id="SM00831"/>
    </source>
</evidence>
<reference evidence="3 4" key="1">
    <citation type="submission" date="2021-05" db="EMBL/GenBank/DDBJ databases">
        <title>Genome Assembly of Synthetic Allotetraploid Brassica napus Reveals Homoeologous Exchanges between Subgenomes.</title>
        <authorList>
            <person name="Davis J.T."/>
        </authorList>
    </citation>
    <scope>NUCLEOTIDE SEQUENCE [LARGE SCALE GENOMIC DNA]</scope>
    <source>
        <strain evidence="4">cv. Da-Ae</strain>
        <tissue evidence="3">Seedling</tissue>
    </source>
</reference>
<gene>
    <name evidence="3" type="ORF">HID58_078447</name>
</gene>
<dbReference type="Gene3D" id="3.40.50.1000">
    <property type="entry name" value="HAD superfamily/HAD-like"/>
    <property type="match status" value="1"/>
</dbReference>
<proteinExistence type="predicted"/>
<name>A0ABQ7YU26_BRANA</name>
<dbReference type="SUPFAM" id="SSF81665">
    <property type="entry name" value="Calcium ATPase, transmembrane domain M"/>
    <property type="match status" value="1"/>
</dbReference>
<dbReference type="InterPro" id="IPR023214">
    <property type="entry name" value="HAD_sf"/>
</dbReference>
<accession>A0ABQ7YU26</accession>
<feature type="non-terminal residue" evidence="3">
    <location>
        <position position="1"/>
    </location>
</feature>
<dbReference type="Pfam" id="PF00690">
    <property type="entry name" value="Cation_ATPase_N"/>
    <property type="match status" value="1"/>
</dbReference>
<dbReference type="EMBL" id="JAGKQM010000017">
    <property type="protein sequence ID" value="KAH0871425.1"/>
    <property type="molecule type" value="Genomic_DNA"/>
</dbReference>
<organism evidence="3 4">
    <name type="scientific">Brassica napus</name>
    <name type="common">Rape</name>
    <dbReference type="NCBI Taxonomy" id="3708"/>
    <lineage>
        <taxon>Eukaryota</taxon>
        <taxon>Viridiplantae</taxon>
        <taxon>Streptophyta</taxon>
        <taxon>Embryophyta</taxon>
        <taxon>Tracheophyta</taxon>
        <taxon>Spermatophyta</taxon>
        <taxon>Magnoliopsida</taxon>
        <taxon>eudicotyledons</taxon>
        <taxon>Gunneridae</taxon>
        <taxon>Pentapetalae</taxon>
        <taxon>rosids</taxon>
        <taxon>malvids</taxon>
        <taxon>Brassicales</taxon>
        <taxon>Brassicaceae</taxon>
        <taxon>Brassiceae</taxon>
        <taxon>Brassica</taxon>
    </lineage>
</organism>
<sequence>KGEMSSLENIKNETVDLEKCPIEEVFQQLKCTKEGLTTQEGEARVQIFGYNKLEEKKESKILKFLGFMWNPLSWVMEAAAIMAIALANGDGRPPDWQDFVGIICLLVINSTISFIEENNAGNAAAALMAASNDLSKRVLDIIEKYAERGLRSLAVSRQTVPEKTKESPGGRWEFVGLLPLFDPPRHDSAETIRRALHLGVNVKMITGNTNNHASLFNLLLGKKYLTSEKVGNNLIKYVLIYLLPIGFESETRPH</sequence>
<dbReference type="PANTHER" id="PTHR42861">
    <property type="entry name" value="CALCIUM-TRANSPORTING ATPASE"/>
    <property type="match status" value="1"/>
</dbReference>
<dbReference type="SMART" id="SM00831">
    <property type="entry name" value="Cation_ATPase_N"/>
    <property type="match status" value="1"/>
</dbReference>
<evidence type="ECO:0000313" key="3">
    <source>
        <dbReference type="EMBL" id="KAH0871425.1"/>
    </source>
</evidence>
<keyword evidence="1" id="KW-0460">Magnesium</keyword>
<evidence type="ECO:0000256" key="1">
    <source>
        <dbReference type="ARBA" id="ARBA00022842"/>
    </source>
</evidence>
<dbReference type="Proteomes" id="UP000824890">
    <property type="component" value="Unassembled WGS sequence"/>
</dbReference>
<dbReference type="InterPro" id="IPR004014">
    <property type="entry name" value="ATPase_P-typ_cation-transptr_N"/>
</dbReference>
<protein>
    <recommendedName>
        <fullName evidence="2">Cation-transporting P-type ATPase N-terminal domain-containing protein</fullName>
    </recommendedName>
</protein>
<feature type="domain" description="Cation-transporting P-type ATPase N-terminal" evidence="2">
    <location>
        <begin position="16"/>
        <end position="88"/>
    </location>
</feature>
<keyword evidence="4" id="KW-1185">Reference proteome</keyword>
<comment type="caution">
    <text evidence="3">The sequence shown here is derived from an EMBL/GenBank/DDBJ whole genome shotgun (WGS) entry which is preliminary data.</text>
</comment>
<dbReference type="InterPro" id="IPR023299">
    <property type="entry name" value="ATPase_P-typ_cyto_dom_N"/>
</dbReference>
<dbReference type="Gene3D" id="1.20.1110.10">
    <property type="entry name" value="Calcium-transporting ATPase, transmembrane domain"/>
    <property type="match status" value="1"/>
</dbReference>
<dbReference type="Gene3D" id="2.70.150.10">
    <property type="entry name" value="Calcium-transporting ATPase, cytoplasmic transduction domain A"/>
    <property type="match status" value="1"/>
</dbReference>
<dbReference type="InterPro" id="IPR023298">
    <property type="entry name" value="ATPase_P-typ_TM_dom_sf"/>
</dbReference>
<evidence type="ECO:0000313" key="4">
    <source>
        <dbReference type="Proteomes" id="UP000824890"/>
    </source>
</evidence>
<dbReference type="PRINTS" id="PR00119">
    <property type="entry name" value="CATATPASE"/>
</dbReference>